<evidence type="ECO:0000313" key="4">
    <source>
        <dbReference type="Proteomes" id="UP000290737"/>
    </source>
</evidence>
<feature type="transmembrane region" description="Helical" evidence="2">
    <location>
        <begin position="258"/>
        <end position="279"/>
    </location>
</feature>
<evidence type="ECO:0000256" key="1">
    <source>
        <dbReference type="SAM" id="MobiDB-lite"/>
    </source>
</evidence>
<evidence type="ECO:0000313" key="3">
    <source>
        <dbReference type="EMBL" id="AUQ43985.1"/>
    </source>
</evidence>
<feature type="compositionally biased region" description="Polar residues" evidence="1">
    <location>
        <begin position="143"/>
        <end position="162"/>
    </location>
</feature>
<evidence type="ECO:0000256" key="2">
    <source>
        <dbReference type="SAM" id="Phobius"/>
    </source>
</evidence>
<reference evidence="3" key="1">
    <citation type="journal article" date="2021" name="Virus">
        <title>The discovery, distribution and diversity of DNA viruses associated with Drosophila melanogaster in Europe.</title>
        <authorList>
            <person name="Wallace M.A."/>
            <person name="Coffman K.A."/>
            <person name="Gilbert C."/>
            <person name="Ravindran S."/>
            <person name="Albery G.F."/>
            <person name="Abbott J."/>
            <person name="Argyridou E."/>
            <person name="Bellosta P."/>
            <person name="Betancourt A.J."/>
            <person name="Colinet H."/>
            <person name="Eric K."/>
            <person name="Glaser-Schmitt A."/>
            <person name="Grath S."/>
            <person name="Jelic M."/>
            <person name="Kankare M."/>
            <person name="Kozeretska I."/>
            <person name="Loeschcke V."/>
            <person name="Montchamp-Moreau C."/>
            <person name="Ometto L."/>
            <person name="Onder B.S."/>
            <person name="Orengo D.J."/>
            <person name="Parsch J."/>
            <person name="Pascual M."/>
            <person name="Patenkovic A."/>
            <person name="Puerma E."/>
            <person name="Ritchie M.G."/>
            <person name="Rota-Stabelli O."/>
            <person name="Schou M.F."/>
            <person name="Serga S.V."/>
            <person name="Stamenkovic-Radak M."/>
            <person name="Tanaskovic M."/>
            <person name="Veselinovic M.S."/>
            <person name="Vieira J."/>
            <person name="Vieira C.P."/>
            <person name="Kapun M."/>
            <person name="Flatt T."/>
            <person name="Gonzalez J."/>
            <person name="Staubach F."/>
            <person name="Obbard D.J."/>
        </authorList>
    </citation>
    <scope>NUCLEOTIDE SEQUENCE</scope>
    <source>
        <strain evidence="3">SRR3939042_Esparto_2012</strain>
    </source>
</reference>
<keyword evidence="2" id="KW-0812">Transmembrane</keyword>
<name>A0A2I7G2Z5_9VIRU</name>
<keyword evidence="4" id="KW-1185">Reference proteome</keyword>
<dbReference type="KEGG" id="vg:41701744"/>
<protein>
    <submittedName>
        <fullName evidence="3">Uncharacterized protein</fullName>
    </submittedName>
</protein>
<proteinExistence type="predicted"/>
<organism evidence="3">
    <name type="scientific">Esparto virus</name>
    <dbReference type="NCBI Taxonomy" id="2072209"/>
    <lineage>
        <taxon>Viruses</taxon>
        <taxon>Viruses incertae sedis</taxon>
        <taxon>Naldaviricetes</taxon>
        <taxon>Lefavirales</taxon>
        <taxon>Nudiviridae</taxon>
        <taxon>Alphanudivirus</taxon>
        <taxon>Alphanudivirus tertidromelanogasteris</taxon>
    </lineage>
</organism>
<dbReference type="EMBL" id="KY608910">
    <property type="protein sequence ID" value="AUQ43985.1"/>
    <property type="molecule type" value="Genomic_DNA"/>
</dbReference>
<dbReference type="Proteomes" id="UP000290737">
    <property type="component" value="Genome"/>
</dbReference>
<dbReference type="RefSeq" id="YP_009551771.1">
    <property type="nucleotide sequence ID" value="NC_040536.1"/>
</dbReference>
<keyword evidence="2" id="KW-0472">Membrane</keyword>
<sequence length="339" mass="39391">MSHRPTKSSSSIVQSHTIDMRPLRFRYETVTVPTHKHHALESTSTTTTSSSVKIRRPHIESYKQYTKNNYNPSRHQTNTQVNTNVESDYMVPITLRPPVHDTRYLLQEHVNPSPNMYNTYRLINGNTNDNRYNDVTNQLSNELPQYGQKSNFPQYSHPNSLASKPRPSLEHLFPYNAGDTNQITSPRSRAIIITHDDDDNNNNNIDNIIANSPDRIPNIPEIVPTHNTNDDVHKNNDNNSTSDISNDSRSLWIKLDNYINYLSYTIGAILLTIKVFAIYKYKRYIRDKCCCCFKSKYNEVQQTEKMRTLHKHDINSIEMHPYPMTTTKISELNIPTWNH</sequence>
<accession>A0A2I7G2Z5</accession>
<feature type="region of interest" description="Disordered" evidence="1">
    <location>
        <begin position="143"/>
        <end position="163"/>
    </location>
</feature>
<dbReference type="GeneID" id="41701744"/>
<keyword evidence="2" id="KW-1133">Transmembrane helix</keyword>